<comment type="subcellular location">
    <subcellularLocation>
        <location evidence="1">Cell outer membrane</location>
    </subcellularLocation>
</comment>
<dbReference type="SUPFAM" id="SSF48452">
    <property type="entry name" value="TPR-like"/>
    <property type="match status" value="1"/>
</dbReference>
<evidence type="ECO:0000313" key="8">
    <source>
        <dbReference type="EMBL" id="RPE08227.1"/>
    </source>
</evidence>
<dbReference type="InterPro" id="IPR011990">
    <property type="entry name" value="TPR-like_helical_dom_sf"/>
</dbReference>
<evidence type="ECO:0000259" key="6">
    <source>
        <dbReference type="Pfam" id="PF07980"/>
    </source>
</evidence>
<evidence type="ECO:0000313" key="9">
    <source>
        <dbReference type="Proteomes" id="UP000278351"/>
    </source>
</evidence>
<evidence type="ECO:0000259" key="7">
    <source>
        <dbReference type="Pfam" id="PF14322"/>
    </source>
</evidence>
<keyword evidence="4" id="KW-0472">Membrane</keyword>
<keyword evidence="3" id="KW-0732">Signal</keyword>
<dbReference type="PROSITE" id="PS51257">
    <property type="entry name" value="PROKAR_LIPOPROTEIN"/>
    <property type="match status" value="1"/>
</dbReference>
<accession>A0A3N4PVQ0</accession>
<feature type="domain" description="RagB/SusD" evidence="6">
    <location>
        <begin position="365"/>
        <end position="461"/>
    </location>
</feature>
<evidence type="ECO:0000256" key="5">
    <source>
        <dbReference type="ARBA" id="ARBA00023237"/>
    </source>
</evidence>
<sequence>MRLLRTYISVACGVLLLAACGKFLDVKPKGKMIPSEVADFDHLLDNTGIVQYIFLDNNTGSMLGYLTDNLELSEGIGKVAYKANNHPNIDRFYAYTFRQPYGNPNTSDYFWDWGTYRAAAYFNNVIDGIRSIPSIKSEDAQYARSVSAQALAGRAWGYFHHTLVYGPVYKPGSTNNKRTIPYVTSSDITAPMVDLSTQEEVFKRVAADLHAALPDAPAVTNWPSRPTKIAVQTMLANYHLFTQRYDSAAYYANLAWTAAIANGGPGKVLYNYNDFSWTNPANVINSTIKAPDNFLEAVNSREILLFRATDRGAGRSTSSYPSAEFIALFDQDNDLRYKYFFLSAPGYKTTYNGTAYDDGTRIQYYRGAKTQMTTGFTYPELLLIRAEAYARTNRLAEAVADVNLLRQYRYKTGTPPLTAAAQDEVIAAVLQERRRELPAAGIKRFLDLKRFVLEPGKPWHKSKIVHSLGSERFEAAIDSDFFILNISNTILQYNPHWNVPLDTRPY</sequence>
<dbReference type="InterPro" id="IPR033985">
    <property type="entry name" value="SusD-like_N"/>
</dbReference>
<protein>
    <submittedName>
        <fullName evidence="8">RagB/SusD family nutrient uptake outer membrane protein</fullName>
    </submittedName>
</protein>
<dbReference type="Pfam" id="PF14322">
    <property type="entry name" value="SusD-like_3"/>
    <property type="match status" value="1"/>
</dbReference>
<dbReference type="AlphaFoldDB" id="A0A3N4PVQ0"/>
<dbReference type="OrthoDB" id="697229at2"/>
<dbReference type="Pfam" id="PF07980">
    <property type="entry name" value="SusD_RagB"/>
    <property type="match status" value="1"/>
</dbReference>
<dbReference type="Proteomes" id="UP000278351">
    <property type="component" value="Unassembled WGS sequence"/>
</dbReference>
<evidence type="ECO:0000256" key="3">
    <source>
        <dbReference type="ARBA" id="ARBA00022729"/>
    </source>
</evidence>
<organism evidence="8 9">
    <name type="scientific">Chitinophaga lutea</name>
    <dbReference type="NCBI Taxonomy" id="2488634"/>
    <lineage>
        <taxon>Bacteria</taxon>
        <taxon>Pseudomonadati</taxon>
        <taxon>Bacteroidota</taxon>
        <taxon>Chitinophagia</taxon>
        <taxon>Chitinophagales</taxon>
        <taxon>Chitinophagaceae</taxon>
        <taxon>Chitinophaga</taxon>
    </lineage>
</organism>
<reference evidence="8 9" key="1">
    <citation type="submission" date="2018-11" db="EMBL/GenBank/DDBJ databases">
        <title>Chitinophaga lutea sp.nov., isolate from arsenic contaminated soil.</title>
        <authorList>
            <person name="Zong Y."/>
        </authorList>
    </citation>
    <scope>NUCLEOTIDE SEQUENCE [LARGE SCALE GENOMIC DNA]</scope>
    <source>
        <strain evidence="8 9">ZY74</strain>
    </source>
</reference>
<name>A0A3N4PVQ0_9BACT</name>
<evidence type="ECO:0000256" key="1">
    <source>
        <dbReference type="ARBA" id="ARBA00004442"/>
    </source>
</evidence>
<proteinExistence type="inferred from homology"/>
<keyword evidence="5" id="KW-0998">Cell outer membrane</keyword>
<evidence type="ECO:0000256" key="2">
    <source>
        <dbReference type="ARBA" id="ARBA00006275"/>
    </source>
</evidence>
<feature type="domain" description="SusD-like N-terminal" evidence="7">
    <location>
        <begin position="22"/>
        <end position="237"/>
    </location>
</feature>
<comment type="caution">
    <text evidence="8">The sequence shown here is derived from an EMBL/GenBank/DDBJ whole genome shotgun (WGS) entry which is preliminary data.</text>
</comment>
<evidence type="ECO:0000256" key="4">
    <source>
        <dbReference type="ARBA" id="ARBA00023136"/>
    </source>
</evidence>
<dbReference type="EMBL" id="RPDH01000002">
    <property type="protein sequence ID" value="RPE08227.1"/>
    <property type="molecule type" value="Genomic_DNA"/>
</dbReference>
<gene>
    <name evidence="8" type="ORF">EGT74_14275</name>
</gene>
<dbReference type="RefSeq" id="WP_123847228.1">
    <property type="nucleotide sequence ID" value="NZ_RPDH01000002.1"/>
</dbReference>
<dbReference type="InterPro" id="IPR012944">
    <property type="entry name" value="SusD_RagB_dom"/>
</dbReference>
<dbReference type="GO" id="GO:0009279">
    <property type="term" value="C:cell outer membrane"/>
    <property type="evidence" value="ECO:0007669"/>
    <property type="project" value="UniProtKB-SubCell"/>
</dbReference>
<comment type="similarity">
    <text evidence="2">Belongs to the SusD family.</text>
</comment>
<keyword evidence="9" id="KW-1185">Reference proteome</keyword>
<dbReference type="Gene3D" id="1.25.40.390">
    <property type="match status" value="1"/>
</dbReference>